<protein>
    <submittedName>
        <fullName evidence="4">Hydantoinase/oxoprolinase family protein</fullName>
    </submittedName>
</protein>
<dbReference type="EMBL" id="CP031310">
    <property type="protein sequence ID" value="QCC51161.1"/>
    <property type="molecule type" value="Genomic_DNA"/>
</dbReference>
<dbReference type="OrthoDB" id="8261at2157"/>
<dbReference type="GO" id="GO:0005829">
    <property type="term" value="C:cytosol"/>
    <property type="evidence" value="ECO:0007669"/>
    <property type="project" value="TreeGrafter"/>
</dbReference>
<dbReference type="AlphaFoldDB" id="A0A4D6HC92"/>
<proteinExistence type="predicted"/>
<dbReference type="Proteomes" id="UP000296706">
    <property type="component" value="Chromosome"/>
</dbReference>
<feature type="domain" description="Hydantoinase/oxoprolinase N-terminal" evidence="2">
    <location>
        <begin position="6"/>
        <end position="176"/>
    </location>
</feature>
<dbReference type="Pfam" id="PF05378">
    <property type="entry name" value="Hydant_A_N"/>
    <property type="match status" value="1"/>
</dbReference>
<evidence type="ECO:0000313" key="5">
    <source>
        <dbReference type="Proteomes" id="UP000296706"/>
    </source>
</evidence>
<dbReference type="GeneID" id="39847770"/>
<dbReference type="InterPro" id="IPR049517">
    <property type="entry name" value="ACX-like_C"/>
</dbReference>
<dbReference type="InterPro" id="IPR002821">
    <property type="entry name" value="Hydantoinase_A"/>
</dbReference>
<dbReference type="PANTHER" id="PTHR11365:SF23">
    <property type="entry name" value="HYPOTHETICAL 5-OXOPROLINASE (EUROFUNG)-RELATED"/>
    <property type="match status" value="1"/>
</dbReference>
<dbReference type="PANTHER" id="PTHR11365">
    <property type="entry name" value="5-OXOPROLINASE RELATED"/>
    <property type="match status" value="1"/>
</dbReference>
<dbReference type="InterPro" id="IPR043129">
    <property type="entry name" value="ATPase_NBD"/>
</dbReference>
<gene>
    <name evidence="4" type="ORF">DV733_07855</name>
</gene>
<evidence type="ECO:0000313" key="4">
    <source>
        <dbReference type="EMBL" id="QCC51161.1"/>
    </source>
</evidence>
<evidence type="ECO:0000259" key="2">
    <source>
        <dbReference type="Pfam" id="PF05378"/>
    </source>
</evidence>
<keyword evidence="5" id="KW-1185">Reference proteome</keyword>
<dbReference type="Pfam" id="PF01968">
    <property type="entry name" value="Hydantoinase_A"/>
    <property type="match status" value="1"/>
</dbReference>
<dbReference type="GO" id="GO:0006749">
    <property type="term" value="P:glutathione metabolic process"/>
    <property type="evidence" value="ECO:0007669"/>
    <property type="project" value="TreeGrafter"/>
</dbReference>
<dbReference type="InterPro" id="IPR045079">
    <property type="entry name" value="Oxoprolinase-like"/>
</dbReference>
<dbReference type="InterPro" id="IPR008040">
    <property type="entry name" value="Hydant_A_N"/>
</dbReference>
<evidence type="ECO:0000259" key="3">
    <source>
        <dbReference type="Pfam" id="PF19278"/>
    </source>
</evidence>
<name>A0A4D6HC92_9EURY</name>
<sequence length="666" mass="69690">MTTVWLGVDVGGTFTDVALVVDGQLTTAKVPTTDDQSEGVLDGIEVACDRAGIVPGDVDRFRHGTTVAVNALLEGDGAETALVTTDGFADVLEIARQDRPALYDLSVTKPDPLVPRERRYTVDERATPDGVETPVGPEAVRELAGGIDAESVAVSLLHAYAHPENEQRVAEILREELECPVSASHEVLATVREYERTATTVAEAFVTPVVDAYLDRLVRRASAAGLPEPRVMQGNGGIADVDVVREHAATTVMSGPAAGVVGASMLGGDGAGLVTFDMGGTSSDVSLVRNGEAVQTTEADVGGYPVRVPMVDVHTVGAGGGSIAWVDEGGALRVGPRSAGADPGPACYGHGGTEPTVTDANLLLGYLGPDTVLGEDLELAVEPARAALDELADEAGLADARVAAEGVYRVANAAMTRAIRTVTVERGHDPRAFALVAFGGAGPMHAAALAERLGIERVLVPRASGVRSAVGLLAADEVHDAVRTHRTPLSEADVERIESIYADLAEQVLVESADSEAATVDRSAACRYAGQRFELDVEVPDPFDPAVVTDRFQAVHEREHGYHLDDEQVELVTLRATATTPGDPPPVGHDGDGDSQLETREAVFDGELRETAIHDPARLSVDQQIDGPAVFEGGESTVLVPPDWTATVDDRGTLRLEAADAEGGEQ</sequence>
<reference evidence="4 5" key="1">
    <citation type="journal article" date="2019" name="Nat. Commun.">
        <title>A new type of DNA phosphorothioation-based antiviral system in archaea.</title>
        <authorList>
            <person name="Xiong L."/>
            <person name="Liu S."/>
            <person name="Chen S."/>
            <person name="Xiao Y."/>
            <person name="Zhu B."/>
            <person name="Gao Y."/>
            <person name="Zhang Y."/>
            <person name="Chen B."/>
            <person name="Luo J."/>
            <person name="Deng Z."/>
            <person name="Chen X."/>
            <person name="Wang L."/>
            <person name="Chen S."/>
        </authorList>
    </citation>
    <scope>NUCLEOTIDE SEQUENCE [LARGE SCALE GENOMIC DNA]</scope>
    <source>
        <strain evidence="4 5">CBA1105</strain>
    </source>
</reference>
<dbReference type="STRING" id="1457250.GCA_000755225_01335"/>
<dbReference type="SUPFAM" id="SSF53067">
    <property type="entry name" value="Actin-like ATPase domain"/>
    <property type="match status" value="1"/>
</dbReference>
<dbReference type="RefSeq" id="WP_049995225.1">
    <property type="nucleotide sequence ID" value="NZ_CP031310.1"/>
</dbReference>
<feature type="domain" description="Acetophenone carboxylase-like C-terminal" evidence="3">
    <location>
        <begin position="494"/>
        <end position="656"/>
    </location>
</feature>
<accession>A0A4D6HC92</accession>
<dbReference type="GO" id="GO:0017168">
    <property type="term" value="F:5-oxoprolinase (ATP-hydrolyzing) activity"/>
    <property type="evidence" value="ECO:0007669"/>
    <property type="project" value="TreeGrafter"/>
</dbReference>
<feature type="domain" description="Hydantoinase A/oxoprolinase" evidence="1">
    <location>
        <begin position="196"/>
        <end position="479"/>
    </location>
</feature>
<dbReference type="KEGG" id="hsn:DV733_07855"/>
<organism evidence="4 5">
    <name type="scientific">Halapricum salinum</name>
    <dbReference type="NCBI Taxonomy" id="1457250"/>
    <lineage>
        <taxon>Archaea</taxon>
        <taxon>Methanobacteriati</taxon>
        <taxon>Methanobacteriota</taxon>
        <taxon>Stenosarchaea group</taxon>
        <taxon>Halobacteria</taxon>
        <taxon>Halobacteriales</taxon>
        <taxon>Haloarculaceae</taxon>
        <taxon>Halapricum</taxon>
    </lineage>
</organism>
<evidence type="ECO:0000259" key="1">
    <source>
        <dbReference type="Pfam" id="PF01968"/>
    </source>
</evidence>
<dbReference type="Pfam" id="PF19278">
    <property type="entry name" value="Hydant_A_C"/>
    <property type="match status" value="1"/>
</dbReference>